<accession>A0ABR4B253</accession>
<evidence type="ECO:0000313" key="3">
    <source>
        <dbReference type="Proteomes" id="UP001590951"/>
    </source>
</evidence>
<feature type="chain" id="PRO_5045084354" evidence="1">
    <location>
        <begin position="21"/>
        <end position="133"/>
    </location>
</feature>
<keyword evidence="3" id="KW-1185">Reference proteome</keyword>
<proteinExistence type="predicted"/>
<organism evidence="2 3">
    <name type="scientific">Lepraria finkii</name>
    <dbReference type="NCBI Taxonomy" id="1340010"/>
    <lineage>
        <taxon>Eukaryota</taxon>
        <taxon>Fungi</taxon>
        <taxon>Dikarya</taxon>
        <taxon>Ascomycota</taxon>
        <taxon>Pezizomycotina</taxon>
        <taxon>Lecanoromycetes</taxon>
        <taxon>OSLEUM clade</taxon>
        <taxon>Lecanoromycetidae</taxon>
        <taxon>Lecanorales</taxon>
        <taxon>Lecanorineae</taxon>
        <taxon>Stereocaulaceae</taxon>
        <taxon>Lepraria</taxon>
    </lineage>
</organism>
<protein>
    <submittedName>
        <fullName evidence="2">Uncharacterized protein</fullName>
    </submittedName>
</protein>
<evidence type="ECO:0000313" key="2">
    <source>
        <dbReference type="EMBL" id="KAL2051081.1"/>
    </source>
</evidence>
<comment type="caution">
    <text evidence="2">The sequence shown here is derived from an EMBL/GenBank/DDBJ whole genome shotgun (WGS) entry which is preliminary data.</text>
</comment>
<dbReference type="EMBL" id="JBHFEH010000039">
    <property type="protein sequence ID" value="KAL2051081.1"/>
    <property type="molecule type" value="Genomic_DNA"/>
</dbReference>
<reference evidence="2 3" key="1">
    <citation type="submission" date="2024-09" db="EMBL/GenBank/DDBJ databases">
        <title>Rethinking Asexuality: The Enigmatic Case of Functional Sexual Genes in Lepraria (Stereocaulaceae).</title>
        <authorList>
            <person name="Doellman M."/>
            <person name="Sun Y."/>
            <person name="Barcenas-Pena A."/>
            <person name="Lumbsch H.T."/>
            <person name="Grewe F."/>
        </authorList>
    </citation>
    <scope>NUCLEOTIDE SEQUENCE [LARGE SCALE GENOMIC DNA]</scope>
    <source>
        <strain evidence="2 3">Grewe 0041</strain>
    </source>
</reference>
<feature type="signal peptide" evidence="1">
    <location>
        <begin position="1"/>
        <end position="20"/>
    </location>
</feature>
<dbReference type="Proteomes" id="UP001590951">
    <property type="component" value="Unassembled WGS sequence"/>
</dbReference>
<keyword evidence="1" id="KW-0732">Signal</keyword>
<name>A0ABR4B253_9LECA</name>
<sequence length="133" mass="14442">MVNLKITNFLFLVLFQVSTAALLPPCSTSSSLSTDLNLNITLPSHLSGCTPSKLTRPAPHPWLYPLPSPPARVVAFSNYTTIQLNAGNLEDIITEFYWETQGVDPSTKLGVEKKSLENGYRGYGVLSDGGDDV</sequence>
<evidence type="ECO:0000256" key="1">
    <source>
        <dbReference type="SAM" id="SignalP"/>
    </source>
</evidence>
<gene>
    <name evidence="2" type="ORF">ABVK25_008675</name>
</gene>